<dbReference type="AlphaFoldDB" id="A0A8H6N000"/>
<protein>
    <recommendedName>
        <fullName evidence="1">F-box domain-containing protein</fullName>
    </recommendedName>
</protein>
<proteinExistence type="predicted"/>
<dbReference type="PROSITE" id="PS50181">
    <property type="entry name" value="FBOX"/>
    <property type="match status" value="1"/>
</dbReference>
<comment type="caution">
    <text evidence="2">The sequence shown here is derived from an EMBL/GenBank/DDBJ whole genome shotgun (WGS) entry which is preliminary data.</text>
</comment>
<dbReference type="EMBL" id="WIGM01000731">
    <property type="protein sequence ID" value="KAF6814430.1"/>
    <property type="molecule type" value="Genomic_DNA"/>
</dbReference>
<name>A0A8H6N000_9PEZI</name>
<evidence type="ECO:0000313" key="3">
    <source>
        <dbReference type="Proteomes" id="UP000639643"/>
    </source>
</evidence>
<dbReference type="Proteomes" id="UP000639643">
    <property type="component" value="Unassembled WGS sequence"/>
</dbReference>
<dbReference type="OrthoDB" id="4851674at2759"/>
<gene>
    <name evidence="2" type="ORF">CMUS01_12647</name>
</gene>
<reference evidence="2" key="1">
    <citation type="journal article" date="2020" name="Phytopathology">
        <title>Genome Sequence Resources of Colletotrichum truncatum, C. plurivorum, C. musicola, and C. sojae: Four Species Pathogenic to Soybean (Glycine max).</title>
        <authorList>
            <person name="Rogerio F."/>
            <person name="Boufleur T.R."/>
            <person name="Ciampi-Guillardi M."/>
            <person name="Sukno S.A."/>
            <person name="Thon M.R."/>
            <person name="Massola Junior N.S."/>
            <person name="Baroncelli R."/>
        </authorList>
    </citation>
    <scope>NUCLEOTIDE SEQUENCE</scope>
    <source>
        <strain evidence="2">LFN0074</strain>
    </source>
</reference>
<feature type="domain" description="F-box" evidence="1">
    <location>
        <begin position="4"/>
        <end position="51"/>
    </location>
</feature>
<organism evidence="2 3">
    <name type="scientific">Colletotrichum musicola</name>
    <dbReference type="NCBI Taxonomy" id="2175873"/>
    <lineage>
        <taxon>Eukaryota</taxon>
        <taxon>Fungi</taxon>
        <taxon>Dikarya</taxon>
        <taxon>Ascomycota</taxon>
        <taxon>Pezizomycotina</taxon>
        <taxon>Sordariomycetes</taxon>
        <taxon>Hypocreomycetidae</taxon>
        <taxon>Glomerellales</taxon>
        <taxon>Glomerellaceae</taxon>
        <taxon>Colletotrichum</taxon>
        <taxon>Colletotrichum orchidearum species complex</taxon>
    </lineage>
</organism>
<sequence length="636" mass="73222">MPPPPSITNLPPEILVKILTPLEQRDRLALIRSHRHVELAIARNLRWFVPLFVPLEHRNLAFAMIHAPRRGRREHVRQFRSRVKSFLDEYDADSFRDKLPEPFVRPDGSARGSPHPRVLARFRDLLDVLGVVDHLLRDYVGIVSRNELILRRFDPDGPPPPSVLNFPPLTVNAHAGLGVGFSMPRDQYVHGSEAFQTKALGSFLRLELFRRLFYQKPLQPLFSSGDATPLQMAPMKGCLLPADARAHGFTTRWDYDRRARHWQGDNFTRVHEAWEDCDRRAKAHNAQYGPHDQRRYFEQLFRSRYDLRHRLDSIVSDTKTTVAAFRVLWTHYALWVDAERTSFHSDVAPKAVVKLPAAVTRPRPSDISTTLFMSMYRLTDERMRQDAAQSLKAGADHDFAQHSMALVLPDSGKENWPDMFRFLTFLVSLGIPFFSRCMSMDDKQRRQMLQSVFLYLGRLPAHRVPLFALGELDHQHPDHVAEFPLSDAKSPFQLHPFRSLPETDFVDESRLSAHLSWLGNRSSWTFLDGMAVSTESREEIFAKYATDVIENREELPFEVSDGQWEQMRKPRCHGMPIPRRAIDCSPDDLLKGNPSWDLQFQRAMSQFGAMQKMMDVAGAGNGKKRPLSNLQALLND</sequence>
<accession>A0A8H6N000</accession>
<evidence type="ECO:0000313" key="2">
    <source>
        <dbReference type="EMBL" id="KAF6814430.1"/>
    </source>
</evidence>
<evidence type="ECO:0000259" key="1">
    <source>
        <dbReference type="PROSITE" id="PS50181"/>
    </source>
</evidence>
<keyword evidence="3" id="KW-1185">Reference proteome</keyword>
<dbReference type="InterPro" id="IPR001810">
    <property type="entry name" value="F-box_dom"/>
</dbReference>